<dbReference type="EMBL" id="JAUCMV010000004">
    <property type="protein sequence ID" value="KAK0400996.1"/>
    <property type="molecule type" value="Genomic_DNA"/>
</dbReference>
<feature type="domain" description="G-protein coupled receptors family 1 profile" evidence="7">
    <location>
        <begin position="27"/>
        <end position="199"/>
    </location>
</feature>
<evidence type="ECO:0000259" key="7">
    <source>
        <dbReference type="PROSITE" id="PS50262"/>
    </source>
</evidence>
<dbReference type="SUPFAM" id="SSF81321">
    <property type="entry name" value="Family A G protein-coupled receptor-like"/>
    <property type="match status" value="1"/>
</dbReference>
<dbReference type="InterPro" id="IPR017452">
    <property type="entry name" value="GPCR_Rhodpsn_7TM"/>
</dbReference>
<keyword evidence="4 6" id="KW-0472">Membrane</keyword>
<dbReference type="GO" id="GO:0016020">
    <property type="term" value="C:membrane"/>
    <property type="evidence" value="ECO:0007669"/>
    <property type="project" value="UniProtKB-SubCell"/>
</dbReference>
<gene>
    <name evidence="8" type="ORF">QR680_015546</name>
</gene>
<feature type="transmembrane region" description="Helical" evidence="6">
    <location>
        <begin position="93"/>
        <end position="114"/>
    </location>
</feature>
<feature type="transmembrane region" description="Helical" evidence="6">
    <location>
        <begin position="126"/>
        <end position="147"/>
    </location>
</feature>
<evidence type="ECO:0000256" key="3">
    <source>
        <dbReference type="ARBA" id="ARBA00022989"/>
    </source>
</evidence>
<feature type="transmembrane region" description="Helical" evidence="6">
    <location>
        <begin position="217"/>
        <end position="238"/>
    </location>
</feature>
<evidence type="ECO:0000313" key="8">
    <source>
        <dbReference type="EMBL" id="KAK0400996.1"/>
    </source>
</evidence>
<organism evidence="8 9">
    <name type="scientific">Steinernema hermaphroditum</name>
    <dbReference type="NCBI Taxonomy" id="289476"/>
    <lineage>
        <taxon>Eukaryota</taxon>
        <taxon>Metazoa</taxon>
        <taxon>Ecdysozoa</taxon>
        <taxon>Nematoda</taxon>
        <taxon>Chromadorea</taxon>
        <taxon>Rhabditida</taxon>
        <taxon>Tylenchina</taxon>
        <taxon>Panagrolaimomorpha</taxon>
        <taxon>Strongyloidoidea</taxon>
        <taxon>Steinernematidae</taxon>
        <taxon>Steinernema</taxon>
    </lineage>
</organism>
<dbReference type="InterPro" id="IPR019430">
    <property type="entry name" value="7TM_GPCR_serpentine_rcpt_Srx"/>
</dbReference>
<feature type="transmembrane region" description="Helical" evidence="6">
    <location>
        <begin position="13"/>
        <end position="41"/>
    </location>
</feature>
<keyword evidence="3 6" id="KW-1133">Transmembrane helix</keyword>
<comment type="subcellular location">
    <subcellularLocation>
        <location evidence="1">Membrane</location>
    </subcellularLocation>
</comment>
<reference evidence="8" key="1">
    <citation type="submission" date="2023-06" db="EMBL/GenBank/DDBJ databases">
        <title>Genomic analysis of the entomopathogenic nematode Steinernema hermaphroditum.</title>
        <authorList>
            <person name="Schwarz E.M."/>
            <person name="Heppert J.K."/>
            <person name="Baniya A."/>
            <person name="Schwartz H.T."/>
            <person name="Tan C.-H."/>
            <person name="Antoshechkin I."/>
            <person name="Sternberg P.W."/>
            <person name="Goodrich-Blair H."/>
            <person name="Dillman A.R."/>
        </authorList>
    </citation>
    <scope>NUCLEOTIDE SEQUENCE</scope>
    <source>
        <strain evidence="8">PS9179</strain>
        <tissue evidence="8">Whole animal</tissue>
    </source>
</reference>
<dbReference type="PANTHER" id="PTHR23017">
    <property type="entry name" value="SERPENTINE RECEPTOR, CLASS X"/>
    <property type="match status" value="1"/>
</dbReference>
<dbReference type="PANTHER" id="PTHR23017:SF3">
    <property type="entry name" value="G-PROTEIN COUPLED RECEPTORS FAMILY 1 PROFILE DOMAIN-CONTAINING PROTEIN"/>
    <property type="match status" value="1"/>
</dbReference>
<name>A0AA39LKF7_9BILA</name>
<evidence type="ECO:0000256" key="5">
    <source>
        <dbReference type="SAM" id="MobiDB-lite"/>
    </source>
</evidence>
<feature type="compositionally biased region" description="Polar residues" evidence="5">
    <location>
        <begin position="280"/>
        <end position="290"/>
    </location>
</feature>
<evidence type="ECO:0000256" key="6">
    <source>
        <dbReference type="SAM" id="Phobius"/>
    </source>
</evidence>
<dbReference type="AlphaFoldDB" id="A0AA39LKF7"/>
<dbReference type="Pfam" id="PF10328">
    <property type="entry name" value="7TM_GPCR_Srx"/>
    <property type="match status" value="1"/>
</dbReference>
<protein>
    <recommendedName>
        <fullName evidence="7">G-protein coupled receptors family 1 profile domain-containing protein</fullName>
    </recommendedName>
</protein>
<keyword evidence="2 6" id="KW-0812">Transmembrane</keyword>
<dbReference type="Proteomes" id="UP001175271">
    <property type="component" value="Unassembled WGS sequence"/>
</dbReference>
<evidence type="ECO:0000256" key="2">
    <source>
        <dbReference type="ARBA" id="ARBA00022692"/>
    </source>
</evidence>
<sequence>MEEPTPVADQLRAAFLIVMFGFTGIIINGYVLYAVCCYKVFGKSFGVICASQILANLGNSVVFGILVGPITIIDSDFHATYLGKRTGQMLIMFWNASMLSHLVTSVNRCVNVYFPLRYESIFSLKFTYILITLVWVISFLQGIPYVLPQCALQYHPEEFTFLFAPTSCLKYVWYYADFWMSITVVSIIGIVDFCTFFRIHRLQKSTILQTKSKDIKFFFQALVQGIATATELIVYFWISPFLASNKWAHFCATTLAWISEECCDGLVFLLFNRDLRRRPSTQTHSTNTGTGKVLPYQVKSSPSQKSRSDMHTMQQNNEAAGTVKVTDDVKTVEDRNPTLALDMKRQIQEVCYNFEKKSLDLL</sequence>
<accession>A0AA39LKF7</accession>
<keyword evidence="9" id="KW-1185">Reference proteome</keyword>
<dbReference type="CDD" id="cd00637">
    <property type="entry name" value="7tm_classA_rhodopsin-like"/>
    <property type="match status" value="1"/>
</dbReference>
<feature type="region of interest" description="Disordered" evidence="5">
    <location>
        <begin position="279"/>
        <end position="320"/>
    </location>
</feature>
<feature type="compositionally biased region" description="Polar residues" evidence="5">
    <location>
        <begin position="298"/>
        <end position="319"/>
    </location>
</feature>
<feature type="transmembrane region" description="Helical" evidence="6">
    <location>
        <begin position="178"/>
        <end position="197"/>
    </location>
</feature>
<evidence type="ECO:0000313" key="9">
    <source>
        <dbReference type="Proteomes" id="UP001175271"/>
    </source>
</evidence>
<comment type="caution">
    <text evidence="8">The sequence shown here is derived from an EMBL/GenBank/DDBJ whole genome shotgun (WGS) entry which is preliminary data.</text>
</comment>
<proteinExistence type="predicted"/>
<dbReference type="Gene3D" id="1.20.1070.10">
    <property type="entry name" value="Rhodopsin 7-helix transmembrane proteins"/>
    <property type="match status" value="1"/>
</dbReference>
<evidence type="ECO:0000256" key="1">
    <source>
        <dbReference type="ARBA" id="ARBA00004370"/>
    </source>
</evidence>
<dbReference type="PROSITE" id="PS50262">
    <property type="entry name" value="G_PROTEIN_RECEP_F1_2"/>
    <property type="match status" value="1"/>
</dbReference>
<feature type="transmembrane region" description="Helical" evidence="6">
    <location>
        <begin position="53"/>
        <end position="73"/>
    </location>
</feature>
<evidence type="ECO:0000256" key="4">
    <source>
        <dbReference type="ARBA" id="ARBA00023136"/>
    </source>
</evidence>